<sequence length="266" mass="28496">MRRPPRTPEPPLPEDADAGGLDRALRSELRTLSKENAEGVGGHLVMVGRMLDAEDFDLALAHAEAAARRAGRVAGVRETLGVVYYRRGEWAKALAEFRTARRLSGSQHLLPLMADVERGLGRPERAVELAASPEAAHLAAAEQVELAIVVAGARADLGQHAAAVQHIERLARASTARQPWAARVRYAYAAALEGAGHEEEAQQWYASAAEVDVHGETDAAERLGTGDEAWVVDLGDDDPVPGHDRPGADETSRPAGEQRGRPEGRS</sequence>
<dbReference type="Gene3D" id="1.25.40.10">
    <property type="entry name" value="Tetratricopeptide repeat domain"/>
    <property type="match status" value="1"/>
</dbReference>
<dbReference type="EMBL" id="LQBL01000027">
    <property type="protein sequence ID" value="KUG54477.1"/>
    <property type="molecule type" value="Genomic_DNA"/>
</dbReference>
<evidence type="ECO:0000313" key="3">
    <source>
        <dbReference type="EMBL" id="KUG54477.1"/>
    </source>
</evidence>
<dbReference type="STRING" id="767452.AVL62_03050"/>
<evidence type="ECO:0000313" key="4">
    <source>
        <dbReference type="Proteomes" id="UP000054837"/>
    </source>
</evidence>
<dbReference type="InterPro" id="IPR019734">
    <property type="entry name" value="TPR_rpt"/>
</dbReference>
<proteinExistence type="predicted"/>
<dbReference type="PROSITE" id="PS50005">
    <property type="entry name" value="TPR"/>
    <property type="match status" value="1"/>
</dbReference>
<comment type="caution">
    <text evidence="3">The sequence shown here is derived from an EMBL/GenBank/DDBJ whole genome shotgun (WGS) entry which is preliminary data.</text>
</comment>
<dbReference type="InterPro" id="IPR011990">
    <property type="entry name" value="TPR-like_helical_dom_sf"/>
</dbReference>
<organism evidence="3 4">
    <name type="scientific">Serinicoccus chungangensis</name>
    <dbReference type="NCBI Taxonomy" id="767452"/>
    <lineage>
        <taxon>Bacteria</taxon>
        <taxon>Bacillati</taxon>
        <taxon>Actinomycetota</taxon>
        <taxon>Actinomycetes</taxon>
        <taxon>Micrococcales</taxon>
        <taxon>Ornithinimicrobiaceae</taxon>
        <taxon>Serinicoccus</taxon>
    </lineage>
</organism>
<dbReference type="OrthoDB" id="3215237at2"/>
<keyword evidence="4" id="KW-1185">Reference proteome</keyword>
<evidence type="ECO:0000256" key="2">
    <source>
        <dbReference type="SAM" id="MobiDB-lite"/>
    </source>
</evidence>
<accession>A0A0W8I7E0</accession>
<dbReference type="AlphaFoldDB" id="A0A0W8I7E0"/>
<name>A0A0W8I7E0_9MICO</name>
<gene>
    <name evidence="3" type="ORF">AVL62_03050</name>
</gene>
<evidence type="ECO:0000256" key="1">
    <source>
        <dbReference type="PROSITE-ProRule" id="PRU00339"/>
    </source>
</evidence>
<keyword evidence="1" id="KW-0802">TPR repeat</keyword>
<dbReference type="Proteomes" id="UP000054837">
    <property type="component" value="Unassembled WGS sequence"/>
</dbReference>
<feature type="repeat" description="TPR" evidence="1">
    <location>
        <begin position="74"/>
        <end position="107"/>
    </location>
</feature>
<feature type="compositionally biased region" description="Basic and acidic residues" evidence="2">
    <location>
        <begin position="240"/>
        <end position="266"/>
    </location>
</feature>
<feature type="region of interest" description="Disordered" evidence="2">
    <location>
        <begin position="1"/>
        <end position="20"/>
    </location>
</feature>
<dbReference type="SUPFAM" id="SSF48452">
    <property type="entry name" value="TPR-like"/>
    <property type="match status" value="1"/>
</dbReference>
<protein>
    <submittedName>
        <fullName evidence="3">Uncharacterized protein</fullName>
    </submittedName>
</protein>
<reference evidence="3 4" key="1">
    <citation type="submission" date="2015-12" db="EMBL/GenBank/DDBJ databases">
        <title>Serinicoccus chungangenesis strain CD08_5 genome sequencing and assembly.</title>
        <authorList>
            <person name="Chander A.M."/>
            <person name="Kaur G."/>
            <person name="Nair G.R."/>
            <person name="Dhawan D.K."/>
            <person name="Kochhar R.K."/>
            <person name="Mayilraj S."/>
            <person name="Bhadada S.K."/>
        </authorList>
    </citation>
    <scope>NUCLEOTIDE SEQUENCE [LARGE SCALE GENOMIC DNA]</scope>
    <source>
        <strain evidence="3 4">CD08_5</strain>
    </source>
</reference>
<feature type="region of interest" description="Disordered" evidence="2">
    <location>
        <begin position="223"/>
        <end position="266"/>
    </location>
</feature>